<accession>A0A512IAU4</accession>
<organism evidence="2 3">
    <name type="scientific">Kocuria turfanensis</name>
    <dbReference type="NCBI Taxonomy" id="388357"/>
    <lineage>
        <taxon>Bacteria</taxon>
        <taxon>Bacillati</taxon>
        <taxon>Actinomycetota</taxon>
        <taxon>Actinomycetes</taxon>
        <taxon>Micrococcales</taxon>
        <taxon>Micrococcaceae</taxon>
        <taxon>Kocuria</taxon>
    </lineage>
</organism>
<gene>
    <name evidence="2" type="ORF">KTU01_09480</name>
</gene>
<dbReference type="SUPFAM" id="SSF54427">
    <property type="entry name" value="NTF2-like"/>
    <property type="match status" value="1"/>
</dbReference>
<name>A0A512IAU4_9MICC</name>
<dbReference type="Gene3D" id="3.10.450.50">
    <property type="match status" value="1"/>
</dbReference>
<evidence type="ECO:0000313" key="2">
    <source>
        <dbReference type="EMBL" id="GEO94825.1"/>
    </source>
</evidence>
<feature type="domain" description="SnoaL-like" evidence="1">
    <location>
        <begin position="14"/>
        <end position="131"/>
    </location>
</feature>
<dbReference type="Proteomes" id="UP000321103">
    <property type="component" value="Unassembled WGS sequence"/>
</dbReference>
<sequence length="141" mass="15281">MPAALTEDDVVRAAGALVAAFAATDTEAYFAAFAEDATFVFHTEPHRLEDRAAYEALWRSWLDAGWRVLECRSTAARAQVLGSVGVFTHDVRTTVLTPDGSETTHERETIVFARRDSGALLAVHEHLSPAAPPTTSAQEGR</sequence>
<evidence type="ECO:0000259" key="1">
    <source>
        <dbReference type="Pfam" id="PF13474"/>
    </source>
</evidence>
<dbReference type="AlphaFoldDB" id="A0A512IAU4"/>
<dbReference type="EMBL" id="BJZS01000028">
    <property type="protein sequence ID" value="GEO94825.1"/>
    <property type="molecule type" value="Genomic_DNA"/>
</dbReference>
<reference evidence="2 3" key="1">
    <citation type="submission" date="2019-07" db="EMBL/GenBank/DDBJ databases">
        <title>Whole genome shotgun sequence of Kocuria turfanensis NBRC 107627.</title>
        <authorList>
            <person name="Hosoyama A."/>
            <person name="Uohara A."/>
            <person name="Ohji S."/>
            <person name="Ichikawa N."/>
        </authorList>
    </citation>
    <scope>NUCLEOTIDE SEQUENCE [LARGE SCALE GENOMIC DNA]</scope>
    <source>
        <strain evidence="2 3">NBRC 107627</strain>
    </source>
</reference>
<dbReference type="InterPro" id="IPR037401">
    <property type="entry name" value="SnoaL-like"/>
</dbReference>
<dbReference type="InterPro" id="IPR032710">
    <property type="entry name" value="NTF2-like_dom_sf"/>
</dbReference>
<keyword evidence="3" id="KW-1185">Reference proteome</keyword>
<dbReference type="RefSeq" id="WP_062735095.1">
    <property type="nucleotide sequence ID" value="NZ_BJZS01000028.1"/>
</dbReference>
<proteinExistence type="predicted"/>
<evidence type="ECO:0000313" key="3">
    <source>
        <dbReference type="Proteomes" id="UP000321103"/>
    </source>
</evidence>
<comment type="caution">
    <text evidence="2">The sequence shown here is derived from an EMBL/GenBank/DDBJ whole genome shotgun (WGS) entry which is preliminary data.</text>
</comment>
<dbReference type="Pfam" id="PF13474">
    <property type="entry name" value="SnoaL_3"/>
    <property type="match status" value="1"/>
</dbReference>
<protein>
    <recommendedName>
        <fullName evidence="1">SnoaL-like domain-containing protein</fullName>
    </recommendedName>
</protein>
<dbReference type="STRING" id="388357.GCA_001580365_01340"/>